<feature type="transmembrane region" description="Helical" evidence="12">
    <location>
        <begin position="204"/>
        <end position="224"/>
    </location>
</feature>
<evidence type="ECO:0000256" key="8">
    <source>
        <dbReference type="ARBA" id="ARBA00022991"/>
    </source>
</evidence>
<keyword evidence="9 12" id="KW-0472">Membrane</keyword>
<protein>
    <submittedName>
        <fullName evidence="13">Type 1 rhodopsin</fullName>
    </submittedName>
</protein>
<sequence>MAVHQIGEGGLVMYWVTFGLMAFSALAFAVMTFTRPLNKRSHGYITLAIVTIAAIAYYAMAASGGKALVSNPDGNLRDIYYARYIDWFFTTPLLLLDIILLTGIPIGVTLWIVLADVAMIMLGLFGALSTNSYRWGYYGVSCAFFFVVLWGLFFPGAKGARARGGQVPGLYFGLAGYLALLWFGYPIVWGLAEGSDYISVTAEAASYAGLDIAAKVVFGWAVMLSHPLIARNQTDGSLLINSTNDPFVASTTHIPERQGGIFGGLMGKKRGAGTPLATNEGVPRKAAPTAATTTAGNPATAAEVRTPRELMARL</sequence>
<feature type="transmembrane region" description="Helical" evidence="12">
    <location>
        <begin position="12"/>
        <end position="31"/>
    </location>
</feature>
<feature type="non-terminal residue" evidence="13">
    <location>
        <position position="314"/>
    </location>
</feature>
<dbReference type="GO" id="GO:0005216">
    <property type="term" value="F:monoatomic ion channel activity"/>
    <property type="evidence" value="ECO:0007669"/>
    <property type="project" value="InterPro"/>
</dbReference>
<dbReference type="PANTHER" id="PTHR28286">
    <property type="match status" value="1"/>
</dbReference>
<dbReference type="GO" id="GO:0005886">
    <property type="term" value="C:plasma membrane"/>
    <property type="evidence" value="ECO:0007669"/>
    <property type="project" value="TreeGrafter"/>
</dbReference>
<evidence type="ECO:0000313" key="13">
    <source>
        <dbReference type="EMBL" id="AFI58111.1"/>
    </source>
</evidence>
<evidence type="ECO:0000256" key="6">
    <source>
        <dbReference type="ARBA" id="ARBA00022925"/>
    </source>
</evidence>
<name>K9LDR9_CHLVU</name>
<dbReference type="Pfam" id="PF01036">
    <property type="entry name" value="Bac_rhodopsin"/>
    <property type="match status" value="1"/>
</dbReference>
<comment type="subcellular location">
    <subcellularLocation>
        <location evidence="1">Membrane</location>
        <topology evidence="1">Multi-pass membrane protein</topology>
    </subcellularLocation>
</comment>
<evidence type="ECO:0000256" key="11">
    <source>
        <dbReference type="SAM" id="MobiDB-lite"/>
    </source>
</evidence>
<dbReference type="InterPro" id="IPR001425">
    <property type="entry name" value="Arc/bac/fun_rhodopsins"/>
</dbReference>
<feature type="transmembrane region" description="Helical" evidence="12">
    <location>
        <begin position="169"/>
        <end position="192"/>
    </location>
</feature>
<feature type="region of interest" description="Disordered" evidence="11">
    <location>
        <begin position="273"/>
        <end position="314"/>
    </location>
</feature>
<evidence type="ECO:0000256" key="10">
    <source>
        <dbReference type="ARBA" id="ARBA00023170"/>
    </source>
</evidence>
<dbReference type="PROSITE" id="PS00327">
    <property type="entry name" value="BACTERIAL_OPSIN_RET"/>
    <property type="match status" value="1"/>
</dbReference>
<dbReference type="PRINTS" id="PR00251">
    <property type="entry name" value="BACTRLOPSIN"/>
</dbReference>
<dbReference type="InterPro" id="IPR018229">
    <property type="entry name" value="Rhodopsin_retinal_BS"/>
</dbReference>
<dbReference type="Gene3D" id="1.20.1070.10">
    <property type="entry name" value="Rhodopsin 7-helix transmembrane proteins"/>
    <property type="match status" value="1"/>
</dbReference>
<feature type="transmembrane region" description="Helical" evidence="12">
    <location>
        <begin position="43"/>
        <end position="61"/>
    </location>
</feature>
<evidence type="ECO:0000256" key="2">
    <source>
        <dbReference type="ARBA" id="ARBA00008130"/>
    </source>
</evidence>
<keyword evidence="8" id="KW-0157">Chromophore</keyword>
<reference evidence="13" key="1">
    <citation type="submission" date="2011-12" db="EMBL/GenBank/DDBJ databases">
        <title>Rhodopsin from Chlorella vulgaris.</title>
        <authorList>
            <person name="Tasunoda S."/>
            <person name="Ranjan P."/>
            <person name="Hegemann P."/>
            <person name="Kateriya S."/>
        </authorList>
    </citation>
    <scope>NUCLEOTIDE SEQUENCE</scope>
</reference>
<feature type="compositionally biased region" description="Low complexity" evidence="11">
    <location>
        <begin position="286"/>
        <end position="302"/>
    </location>
</feature>
<dbReference type="EMBL" id="JQ268537">
    <property type="protein sequence ID" value="AFI58111.1"/>
    <property type="molecule type" value="Genomic_DNA"/>
</dbReference>
<evidence type="ECO:0000256" key="4">
    <source>
        <dbReference type="ARBA" id="ARBA00022606"/>
    </source>
</evidence>
<accession>K9LDR9</accession>
<feature type="transmembrane region" description="Helical" evidence="12">
    <location>
        <begin position="135"/>
        <end position="157"/>
    </location>
</feature>
<evidence type="ECO:0000256" key="9">
    <source>
        <dbReference type="ARBA" id="ARBA00023136"/>
    </source>
</evidence>
<dbReference type="GO" id="GO:0009881">
    <property type="term" value="F:photoreceptor activity"/>
    <property type="evidence" value="ECO:0007669"/>
    <property type="project" value="UniProtKB-KW"/>
</dbReference>
<evidence type="ECO:0000256" key="7">
    <source>
        <dbReference type="ARBA" id="ARBA00022989"/>
    </source>
</evidence>
<keyword evidence="6" id="KW-0681">Retinal protein</keyword>
<evidence type="ECO:0000256" key="1">
    <source>
        <dbReference type="ARBA" id="ARBA00004141"/>
    </source>
</evidence>
<dbReference type="PROSITE" id="PS00950">
    <property type="entry name" value="BACTERIAL_OPSIN_1"/>
    <property type="match status" value="1"/>
</dbReference>
<dbReference type="CDD" id="cd15238">
    <property type="entry name" value="7tm_ARII-like"/>
    <property type="match status" value="1"/>
</dbReference>
<keyword evidence="7 12" id="KW-1133">Transmembrane helix</keyword>
<organism evidence="13">
    <name type="scientific">Chlorella vulgaris</name>
    <name type="common">Green alga</name>
    <dbReference type="NCBI Taxonomy" id="3077"/>
    <lineage>
        <taxon>Eukaryota</taxon>
        <taxon>Viridiplantae</taxon>
        <taxon>Chlorophyta</taxon>
        <taxon>core chlorophytes</taxon>
        <taxon>Trebouxiophyceae</taxon>
        <taxon>Chlorellales</taxon>
        <taxon>Chlorellaceae</taxon>
        <taxon>Chlorella clade</taxon>
        <taxon>Chlorella</taxon>
    </lineage>
</organism>
<keyword evidence="4" id="KW-0716">Sensory transduction</keyword>
<dbReference type="AlphaFoldDB" id="K9LDR9"/>
<dbReference type="GO" id="GO:0007602">
    <property type="term" value="P:phototransduction"/>
    <property type="evidence" value="ECO:0007669"/>
    <property type="project" value="UniProtKB-KW"/>
</dbReference>
<feature type="compositionally biased region" description="Basic and acidic residues" evidence="11">
    <location>
        <begin position="305"/>
        <end position="314"/>
    </location>
</feature>
<evidence type="ECO:0000256" key="12">
    <source>
        <dbReference type="SAM" id="Phobius"/>
    </source>
</evidence>
<keyword evidence="10" id="KW-0675">Receptor</keyword>
<keyword evidence="3" id="KW-0600">Photoreceptor protein</keyword>
<evidence type="ECO:0000256" key="5">
    <source>
        <dbReference type="ARBA" id="ARBA00022692"/>
    </source>
</evidence>
<keyword evidence="5 12" id="KW-0812">Transmembrane</keyword>
<dbReference type="SMART" id="SM01021">
    <property type="entry name" value="Bac_rhodopsin"/>
    <property type="match status" value="1"/>
</dbReference>
<dbReference type="PANTHER" id="PTHR28286:SF2">
    <property type="entry name" value="BACTERIORHODOPSIN _OPSIN, NOPA (EUROFUNG)"/>
    <property type="match status" value="1"/>
</dbReference>
<gene>
    <name evidence="13" type="primary">R-C-169</name>
</gene>
<dbReference type="SUPFAM" id="SSF81321">
    <property type="entry name" value="Family A G protein-coupled receptor-like"/>
    <property type="match status" value="1"/>
</dbReference>
<proteinExistence type="inferred from homology"/>
<comment type="similarity">
    <text evidence="2">Belongs to the archaeal/bacterial/fungal opsin family.</text>
</comment>
<evidence type="ECO:0000256" key="3">
    <source>
        <dbReference type="ARBA" id="ARBA00022543"/>
    </source>
</evidence>